<dbReference type="Proteomes" id="UP000320216">
    <property type="component" value="Chromosome"/>
</dbReference>
<dbReference type="GO" id="GO:0006508">
    <property type="term" value="P:proteolysis"/>
    <property type="evidence" value="ECO:0007669"/>
    <property type="project" value="UniProtKB-KW"/>
</dbReference>
<dbReference type="Pfam" id="PF00877">
    <property type="entry name" value="NLPC_P60"/>
    <property type="match status" value="1"/>
</dbReference>
<dbReference type="GO" id="GO:0008234">
    <property type="term" value="F:cysteine-type peptidase activity"/>
    <property type="evidence" value="ECO:0007669"/>
    <property type="project" value="UniProtKB-KW"/>
</dbReference>
<organism evidence="8 9">
    <name type="scientific">Humibacter ginsenosidimutans</name>
    <dbReference type="NCBI Taxonomy" id="2599293"/>
    <lineage>
        <taxon>Bacteria</taxon>
        <taxon>Bacillati</taxon>
        <taxon>Actinomycetota</taxon>
        <taxon>Actinomycetes</taxon>
        <taxon>Micrococcales</taxon>
        <taxon>Microbacteriaceae</taxon>
        <taxon>Humibacter</taxon>
    </lineage>
</organism>
<dbReference type="OrthoDB" id="5177647at2"/>
<feature type="coiled-coil region" evidence="5">
    <location>
        <begin position="159"/>
        <end position="204"/>
    </location>
</feature>
<gene>
    <name evidence="8" type="ORF">FPZ11_10520</name>
</gene>
<keyword evidence="5" id="KW-0175">Coiled coil</keyword>
<keyword evidence="9" id="KW-1185">Reference proteome</keyword>
<dbReference type="InterPro" id="IPR000064">
    <property type="entry name" value="NLP_P60_dom"/>
</dbReference>
<dbReference type="SUPFAM" id="SSF54001">
    <property type="entry name" value="Cysteine proteinases"/>
    <property type="match status" value="1"/>
</dbReference>
<reference evidence="8 9" key="1">
    <citation type="submission" date="2019-07" db="EMBL/GenBank/DDBJ databases">
        <title>Full genome sequence of Humibacter sp. WJ7-1.</title>
        <authorList>
            <person name="Im W.-T."/>
        </authorList>
    </citation>
    <scope>NUCLEOTIDE SEQUENCE [LARGE SCALE GENOMIC DNA]</scope>
    <source>
        <strain evidence="8 9">WJ7-1</strain>
    </source>
</reference>
<evidence type="ECO:0000256" key="1">
    <source>
        <dbReference type="ARBA" id="ARBA00007074"/>
    </source>
</evidence>
<evidence type="ECO:0000313" key="9">
    <source>
        <dbReference type="Proteomes" id="UP000320216"/>
    </source>
</evidence>
<feature type="domain" description="NlpC/P60" evidence="7">
    <location>
        <begin position="289"/>
        <end position="411"/>
    </location>
</feature>
<dbReference type="Gene3D" id="3.90.1720.10">
    <property type="entry name" value="endopeptidase domain like (from Nostoc punctiforme)"/>
    <property type="match status" value="1"/>
</dbReference>
<dbReference type="KEGG" id="huw:FPZ11_10520"/>
<evidence type="ECO:0000256" key="6">
    <source>
        <dbReference type="SAM" id="MobiDB-lite"/>
    </source>
</evidence>
<accession>A0A5B8MAM1</accession>
<feature type="region of interest" description="Disordered" evidence="6">
    <location>
        <begin position="237"/>
        <end position="287"/>
    </location>
</feature>
<name>A0A5B8MAM1_9MICO</name>
<evidence type="ECO:0000313" key="8">
    <source>
        <dbReference type="EMBL" id="QDZ16815.1"/>
    </source>
</evidence>
<dbReference type="PROSITE" id="PS51935">
    <property type="entry name" value="NLPC_P60"/>
    <property type="match status" value="1"/>
</dbReference>
<evidence type="ECO:0000256" key="4">
    <source>
        <dbReference type="ARBA" id="ARBA00022807"/>
    </source>
</evidence>
<evidence type="ECO:0000256" key="5">
    <source>
        <dbReference type="SAM" id="Coils"/>
    </source>
</evidence>
<dbReference type="InterPro" id="IPR038765">
    <property type="entry name" value="Papain-like_cys_pep_sf"/>
</dbReference>
<dbReference type="PANTHER" id="PTHR47359">
    <property type="entry name" value="PEPTIDOGLYCAN DL-ENDOPEPTIDASE CWLO"/>
    <property type="match status" value="1"/>
</dbReference>
<dbReference type="PANTHER" id="PTHR47359:SF3">
    <property type="entry name" value="NLP_P60 DOMAIN-CONTAINING PROTEIN-RELATED"/>
    <property type="match status" value="1"/>
</dbReference>
<evidence type="ECO:0000259" key="7">
    <source>
        <dbReference type="PROSITE" id="PS51935"/>
    </source>
</evidence>
<feature type="compositionally biased region" description="Gly residues" evidence="6">
    <location>
        <begin position="258"/>
        <end position="284"/>
    </location>
</feature>
<evidence type="ECO:0000256" key="3">
    <source>
        <dbReference type="ARBA" id="ARBA00022801"/>
    </source>
</evidence>
<dbReference type="InterPro" id="IPR051794">
    <property type="entry name" value="PG_Endopeptidase_C40"/>
</dbReference>
<dbReference type="AlphaFoldDB" id="A0A5B8MAM1"/>
<dbReference type="EMBL" id="CP042305">
    <property type="protein sequence ID" value="QDZ16815.1"/>
    <property type="molecule type" value="Genomic_DNA"/>
</dbReference>
<protein>
    <submittedName>
        <fullName evidence="8">NlpC/P60 family protein</fullName>
    </submittedName>
</protein>
<comment type="similarity">
    <text evidence="1">Belongs to the peptidase C40 family.</text>
</comment>
<proteinExistence type="inferred from homology"/>
<keyword evidence="3" id="KW-0378">Hydrolase</keyword>
<sequence length="411" mass="41730">MTGAIGIIVPPAHADDYPNWNDVQQAKQNVKDKQALVDKITTLIGDLQNSADAASVAADKAAEAYLVTKSKLDDAAAKADDLQTQSKAAAKTAHTSVMRAGLLASHLAQTGGDSSLGLLLSGGDAETSDKLLYQLGAMSQLSAQSNAIYQQAVKDKNTASSLADQASAAEKSRKQLEDAAATDLEAANDAAAAAQSALAAQKSKQTELVSQLASLQNTSTKVAGEYAVGVAKLAQEQAEKKAATPPPPSQAAPSAPSGGSGSGGSSGSSGGSSGGAPSSGGGSVGAPNSSAVETAINYAYAHLGAPYKLGGAGPTYYDCSGLVMMAYAAAGIYVGDHNVGDQFAVAQARGQLVPLSQRQRGDIIFWYDDGFYHDAIYLGGNQIIAARDYGEPLAVEGLWGSPYPYVARPSA</sequence>
<keyword evidence="4" id="KW-0788">Thiol protease</keyword>
<keyword evidence="2" id="KW-0645">Protease</keyword>
<evidence type="ECO:0000256" key="2">
    <source>
        <dbReference type="ARBA" id="ARBA00022670"/>
    </source>
</evidence>